<accession>A0A7Z0K9L5</accession>
<dbReference type="RefSeq" id="WP_179542165.1">
    <property type="nucleotide sequence ID" value="NZ_BAAALL010000001.1"/>
</dbReference>
<dbReference type="SUPFAM" id="SSF53335">
    <property type="entry name" value="S-adenosyl-L-methionine-dependent methyltransferases"/>
    <property type="match status" value="1"/>
</dbReference>
<keyword evidence="5" id="KW-1185">Reference proteome</keyword>
<dbReference type="AlphaFoldDB" id="A0A7Z0K9L5"/>
<dbReference type="PROSITE" id="PS51682">
    <property type="entry name" value="SAM_OMT_I"/>
    <property type="match status" value="1"/>
</dbReference>
<organism evidence="4 5">
    <name type="scientific">Nesterenkonia xinjiangensis</name>
    <dbReference type="NCBI Taxonomy" id="225327"/>
    <lineage>
        <taxon>Bacteria</taxon>
        <taxon>Bacillati</taxon>
        <taxon>Actinomycetota</taxon>
        <taxon>Actinomycetes</taxon>
        <taxon>Micrococcales</taxon>
        <taxon>Micrococcaceae</taxon>
        <taxon>Nesterenkonia</taxon>
    </lineage>
</organism>
<dbReference type="InterPro" id="IPR002935">
    <property type="entry name" value="SAM_O-MeTrfase"/>
</dbReference>
<name>A0A7Z0K9L5_9MICC</name>
<sequence>MRTLNSPQTAKHASWEYAEQHQAEDHALEAARLRGEDLGVTPVSEGTAAALTVLAAAAQARGVVEVGTGVGVSGLSLLRGASPEAVLTSIDPDADHLHAARGTFRDGGVPAARTRLITGRAEEVLPRLTTGGYCVVHLDADSPALEDFVEQAVRLLRPGGLLILNDALDHDRLPRPAVREEPTVRKRAVERTVRDDERLVTTMLGTGTGLLVAVRR</sequence>
<dbReference type="GO" id="GO:0008171">
    <property type="term" value="F:O-methyltransferase activity"/>
    <property type="evidence" value="ECO:0007669"/>
    <property type="project" value="InterPro"/>
</dbReference>
<dbReference type="Gene3D" id="3.40.50.150">
    <property type="entry name" value="Vaccinia Virus protein VP39"/>
    <property type="match status" value="1"/>
</dbReference>
<evidence type="ECO:0000256" key="3">
    <source>
        <dbReference type="ARBA" id="ARBA00022691"/>
    </source>
</evidence>
<evidence type="ECO:0000313" key="4">
    <source>
        <dbReference type="EMBL" id="NYJ78874.1"/>
    </source>
</evidence>
<proteinExistence type="predicted"/>
<keyword evidence="1 4" id="KW-0489">Methyltransferase</keyword>
<reference evidence="4 5" key="1">
    <citation type="submission" date="2020-07" db="EMBL/GenBank/DDBJ databases">
        <title>Sequencing the genomes of 1000 actinobacteria strains.</title>
        <authorList>
            <person name="Klenk H.-P."/>
        </authorList>
    </citation>
    <scope>NUCLEOTIDE SEQUENCE [LARGE SCALE GENOMIC DNA]</scope>
    <source>
        <strain evidence="4 5">DSM 15475</strain>
    </source>
</reference>
<dbReference type="Proteomes" id="UP000535437">
    <property type="component" value="Unassembled WGS sequence"/>
</dbReference>
<evidence type="ECO:0000313" key="5">
    <source>
        <dbReference type="Proteomes" id="UP000535437"/>
    </source>
</evidence>
<dbReference type="PANTHER" id="PTHR43167:SF1">
    <property type="entry name" value="PUTATIVE (AFU_ORTHOLOGUE AFUA_6G01830)-RELATED"/>
    <property type="match status" value="1"/>
</dbReference>
<protein>
    <submittedName>
        <fullName evidence="4">Putative O-methyltransferase YrrM</fullName>
    </submittedName>
</protein>
<dbReference type="GO" id="GO:0032259">
    <property type="term" value="P:methylation"/>
    <property type="evidence" value="ECO:0007669"/>
    <property type="project" value="UniProtKB-KW"/>
</dbReference>
<evidence type="ECO:0000256" key="1">
    <source>
        <dbReference type="ARBA" id="ARBA00022603"/>
    </source>
</evidence>
<evidence type="ECO:0000256" key="2">
    <source>
        <dbReference type="ARBA" id="ARBA00022679"/>
    </source>
</evidence>
<dbReference type="Pfam" id="PF01596">
    <property type="entry name" value="Methyltransf_3"/>
    <property type="match status" value="1"/>
</dbReference>
<dbReference type="InterPro" id="IPR029063">
    <property type="entry name" value="SAM-dependent_MTases_sf"/>
</dbReference>
<comment type="caution">
    <text evidence="4">The sequence shown here is derived from an EMBL/GenBank/DDBJ whole genome shotgun (WGS) entry which is preliminary data.</text>
</comment>
<dbReference type="EMBL" id="JACCFY010000001">
    <property type="protein sequence ID" value="NYJ78874.1"/>
    <property type="molecule type" value="Genomic_DNA"/>
</dbReference>
<gene>
    <name evidence="4" type="ORF">HNR09_002285</name>
</gene>
<keyword evidence="3" id="KW-0949">S-adenosyl-L-methionine</keyword>
<dbReference type="PANTHER" id="PTHR43167">
    <property type="entry name" value="PUTATIVE (AFU_ORTHOLOGUE AFUA_6G01830)-RELATED"/>
    <property type="match status" value="1"/>
</dbReference>
<keyword evidence="2 4" id="KW-0808">Transferase</keyword>